<evidence type="ECO:0000313" key="8">
    <source>
        <dbReference type="Proteomes" id="UP000033531"/>
    </source>
</evidence>
<dbReference type="InterPro" id="IPR001818">
    <property type="entry name" value="Pept_M10_metallopeptidase"/>
</dbReference>
<keyword evidence="5" id="KW-0732">Signal</keyword>
<comment type="caution">
    <text evidence="7">The sequence shown here is derived from an EMBL/GenBank/DDBJ whole genome shotgun (WGS) entry which is preliminary data.</text>
</comment>
<feature type="chain" id="PRO_5038412471" description="Peptidase metallopeptidase domain-containing protein" evidence="5">
    <location>
        <begin position="30"/>
        <end position="212"/>
    </location>
</feature>
<dbReference type="Pfam" id="PF00413">
    <property type="entry name" value="Peptidase_M10"/>
    <property type="match status" value="1"/>
</dbReference>
<reference evidence="7 8" key="1">
    <citation type="submission" date="2015-01" db="EMBL/GenBank/DDBJ databases">
        <title>Comparative genomics of the lactic acid bacteria isolated from the honey bee gut.</title>
        <authorList>
            <person name="Ellegaard K.M."/>
            <person name="Tamarit D."/>
            <person name="Javelind E."/>
            <person name="Olofsson T."/>
            <person name="Andersson S.G."/>
            <person name="Vasquez A."/>
        </authorList>
    </citation>
    <scope>NUCLEOTIDE SEQUENCE [LARGE SCALE GENOMIC DNA]</scope>
    <source>
        <strain evidence="7 8">Hma8</strain>
    </source>
</reference>
<dbReference type="AlphaFoldDB" id="A0A0F4LHE8"/>
<dbReference type="Gene3D" id="3.40.390.10">
    <property type="entry name" value="Collagenase (Catalytic Domain)"/>
    <property type="match status" value="1"/>
</dbReference>
<dbReference type="OrthoDB" id="2148705at2"/>
<dbReference type="GO" id="GO:0004222">
    <property type="term" value="F:metalloendopeptidase activity"/>
    <property type="evidence" value="ECO:0007669"/>
    <property type="project" value="InterPro"/>
</dbReference>
<feature type="domain" description="Peptidase metallopeptidase" evidence="6">
    <location>
        <begin position="63"/>
        <end position="212"/>
    </location>
</feature>
<dbReference type="HOGENOM" id="CLU_085085_0_0_9"/>
<dbReference type="GO" id="GO:0006508">
    <property type="term" value="P:proteolysis"/>
    <property type="evidence" value="ECO:0007669"/>
    <property type="project" value="UniProtKB-KW"/>
</dbReference>
<keyword evidence="1" id="KW-0645">Protease</keyword>
<evidence type="ECO:0000256" key="3">
    <source>
        <dbReference type="ARBA" id="ARBA00022801"/>
    </source>
</evidence>
<keyword evidence="4" id="KW-0862">Zinc</keyword>
<dbReference type="PATRIC" id="fig|1218507.3.peg.425"/>
<protein>
    <recommendedName>
        <fullName evidence="6">Peptidase metallopeptidase domain-containing protein</fullName>
    </recommendedName>
</protein>
<dbReference type="CDD" id="cd04268">
    <property type="entry name" value="ZnMc_MMP_like"/>
    <property type="match status" value="1"/>
</dbReference>
<evidence type="ECO:0000256" key="1">
    <source>
        <dbReference type="ARBA" id="ARBA00022670"/>
    </source>
</evidence>
<keyword evidence="3" id="KW-0378">Hydrolase</keyword>
<accession>A0A0F4LHE8</accession>
<gene>
    <name evidence="7" type="ORF">JF74_02600</name>
</gene>
<dbReference type="GO" id="GO:0031012">
    <property type="term" value="C:extracellular matrix"/>
    <property type="evidence" value="ECO:0007669"/>
    <property type="project" value="InterPro"/>
</dbReference>
<dbReference type="STRING" id="1218507.JF74_02600"/>
<dbReference type="EMBL" id="JXLI01000006">
    <property type="protein sequence ID" value="KJY57758.1"/>
    <property type="molecule type" value="Genomic_DNA"/>
</dbReference>
<keyword evidence="2" id="KW-0479">Metal-binding</keyword>
<evidence type="ECO:0000256" key="5">
    <source>
        <dbReference type="SAM" id="SignalP"/>
    </source>
</evidence>
<proteinExistence type="predicted"/>
<dbReference type="InterPro" id="IPR006026">
    <property type="entry name" value="Peptidase_Metallo"/>
</dbReference>
<evidence type="ECO:0000259" key="6">
    <source>
        <dbReference type="SMART" id="SM00235"/>
    </source>
</evidence>
<sequence>MKNFRHFFSKLACALVAILTIGSAITPVADNPLTNWSSQTVYAKKAKKKKSKKSKKKHVAVATSWRWKKPTASVYIDLNDNQELVSATNDAIKAWNDTKAFTFTQAKSKKNAKIVIEQIYSPNTNYAGYTTFHYYVKTGIMYSALTRLNIYYLQNFSPYNYTYQRILNTVEHELGHAIGLKHNNGVSVMYPTGSLYSIEPVDVAKVEKLYGK</sequence>
<dbReference type="GO" id="GO:0008270">
    <property type="term" value="F:zinc ion binding"/>
    <property type="evidence" value="ECO:0007669"/>
    <property type="project" value="InterPro"/>
</dbReference>
<evidence type="ECO:0000313" key="7">
    <source>
        <dbReference type="EMBL" id="KJY57758.1"/>
    </source>
</evidence>
<dbReference type="SUPFAM" id="SSF55486">
    <property type="entry name" value="Metalloproteases ('zincins'), catalytic domain"/>
    <property type="match status" value="1"/>
</dbReference>
<dbReference type="SMART" id="SM00235">
    <property type="entry name" value="ZnMc"/>
    <property type="match status" value="1"/>
</dbReference>
<evidence type="ECO:0000256" key="4">
    <source>
        <dbReference type="ARBA" id="ARBA00022833"/>
    </source>
</evidence>
<dbReference type="InterPro" id="IPR024079">
    <property type="entry name" value="MetalloPept_cat_dom_sf"/>
</dbReference>
<dbReference type="Proteomes" id="UP000033531">
    <property type="component" value="Unassembled WGS sequence"/>
</dbReference>
<evidence type="ECO:0000256" key="2">
    <source>
        <dbReference type="ARBA" id="ARBA00022723"/>
    </source>
</evidence>
<organism evidence="7 8">
    <name type="scientific">Lactobacillus melliventris</name>
    <dbReference type="NCBI Taxonomy" id="1218507"/>
    <lineage>
        <taxon>Bacteria</taxon>
        <taxon>Bacillati</taxon>
        <taxon>Bacillota</taxon>
        <taxon>Bacilli</taxon>
        <taxon>Lactobacillales</taxon>
        <taxon>Lactobacillaceae</taxon>
        <taxon>Lactobacillus</taxon>
    </lineage>
</organism>
<dbReference type="RefSeq" id="WP_052724613.1">
    <property type="nucleotide sequence ID" value="NZ_JBHTMT010000006.1"/>
</dbReference>
<name>A0A0F4LHE8_9LACO</name>
<feature type="signal peptide" evidence="5">
    <location>
        <begin position="1"/>
        <end position="29"/>
    </location>
</feature>